<dbReference type="InterPro" id="IPR012318">
    <property type="entry name" value="HTH_CRP"/>
</dbReference>
<keyword evidence="11" id="KW-1185">Reference proteome</keyword>
<dbReference type="SMART" id="SM00100">
    <property type="entry name" value="cNMP"/>
    <property type="match status" value="1"/>
</dbReference>
<keyword evidence="2" id="KW-0902">Two-component regulatory system</keyword>
<dbReference type="Gene3D" id="2.60.120.10">
    <property type="entry name" value="Jelly Rolls"/>
    <property type="match status" value="1"/>
</dbReference>
<dbReference type="InterPro" id="IPR014710">
    <property type="entry name" value="RmlC-like_jellyroll"/>
</dbReference>
<dbReference type="PROSITE" id="PS50110">
    <property type="entry name" value="RESPONSE_REGULATORY"/>
    <property type="match status" value="1"/>
</dbReference>
<dbReference type="GO" id="GO:0005829">
    <property type="term" value="C:cytosol"/>
    <property type="evidence" value="ECO:0007669"/>
    <property type="project" value="TreeGrafter"/>
</dbReference>
<sequence>MNTKKILLIEDNPEMRENTAEILELANYDVVTATNGKEGVKMAHSLNPDLIICDIMMPELDGYGVLHLLSKEEETSNIPFIFLTAKAEKNDYRKGMTMGADDYLTKPYDDVELLSAVEVRLKKSERLKAEFNRTGEGLDQFIQEARSVDALNKLTQEKKVKSFRKKETVYTEGSYPTGIFFLLEGKVKAYRANEYGKEFITDLYKKGDFFGYVDLLQGTPYQDTAVALEESEVAVIPKEDFFTLLQGSREVSGKFIKMLSNEIKEREERLLQLAYNSVRKRVAEALIMLATRYQADKTKPFSMAITREDIASLVGTATETVIRTLSDFKEEALVEMKGSLITIINYDKLLRMRN</sequence>
<dbReference type="CDD" id="cd00092">
    <property type="entry name" value="HTH_CRP"/>
    <property type="match status" value="1"/>
</dbReference>
<dbReference type="SUPFAM" id="SSF52172">
    <property type="entry name" value="CheY-like"/>
    <property type="match status" value="1"/>
</dbReference>
<dbReference type="OrthoDB" id="9127033at2"/>
<dbReference type="PROSITE" id="PS50042">
    <property type="entry name" value="CNMP_BINDING_3"/>
    <property type="match status" value="1"/>
</dbReference>
<dbReference type="InterPro" id="IPR011006">
    <property type="entry name" value="CheY-like_superfamily"/>
</dbReference>
<organism evidence="10 11">
    <name type="scientific">Arundinibacter roseus</name>
    <dbReference type="NCBI Taxonomy" id="2070510"/>
    <lineage>
        <taxon>Bacteria</taxon>
        <taxon>Pseudomonadati</taxon>
        <taxon>Bacteroidota</taxon>
        <taxon>Cytophagia</taxon>
        <taxon>Cytophagales</taxon>
        <taxon>Spirosomataceae</taxon>
        <taxon>Arundinibacter</taxon>
    </lineage>
</organism>
<dbReference type="PANTHER" id="PTHR48111:SF1">
    <property type="entry name" value="TWO-COMPONENT RESPONSE REGULATOR ORR33"/>
    <property type="match status" value="1"/>
</dbReference>
<comment type="caution">
    <text evidence="10">The sequence shown here is derived from an EMBL/GenBank/DDBJ whole genome shotgun (WGS) entry which is preliminary data.</text>
</comment>
<dbReference type="SMART" id="SM00448">
    <property type="entry name" value="REC"/>
    <property type="match status" value="1"/>
</dbReference>
<keyword evidence="4" id="KW-0238">DNA-binding</keyword>
<dbReference type="Gene3D" id="1.10.10.10">
    <property type="entry name" value="Winged helix-like DNA-binding domain superfamily/Winged helix DNA-binding domain"/>
    <property type="match status" value="1"/>
</dbReference>
<dbReference type="PROSITE" id="PS51063">
    <property type="entry name" value="HTH_CRP_2"/>
    <property type="match status" value="1"/>
</dbReference>
<evidence type="ECO:0000256" key="1">
    <source>
        <dbReference type="ARBA" id="ARBA00022553"/>
    </source>
</evidence>
<evidence type="ECO:0000256" key="4">
    <source>
        <dbReference type="ARBA" id="ARBA00023125"/>
    </source>
</evidence>
<dbReference type="GO" id="GO:0000156">
    <property type="term" value="F:phosphorelay response regulator activity"/>
    <property type="evidence" value="ECO:0007669"/>
    <property type="project" value="TreeGrafter"/>
</dbReference>
<feature type="domain" description="Cyclic nucleotide-binding" evidence="7">
    <location>
        <begin position="142"/>
        <end position="262"/>
    </location>
</feature>
<dbReference type="Pfam" id="PF00072">
    <property type="entry name" value="Response_reg"/>
    <property type="match status" value="1"/>
</dbReference>
<dbReference type="InterPro" id="IPR018490">
    <property type="entry name" value="cNMP-bd_dom_sf"/>
</dbReference>
<dbReference type="SMART" id="SM00419">
    <property type="entry name" value="HTH_CRP"/>
    <property type="match status" value="1"/>
</dbReference>
<gene>
    <name evidence="10" type="ORF">EZE20_19880</name>
</gene>
<dbReference type="InterPro" id="IPR036388">
    <property type="entry name" value="WH-like_DNA-bd_sf"/>
</dbReference>
<feature type="domain" description="HTH crp-type" evidence="9">
    <location>
        <begin position="276"/>
        <end position="347"/>
    </location>
</feature>
<evidence type="ECO:0000256" key="6">
    <source>
        <dbReference type="PROSITE-ProRule" id="PRU00169"/>
    </source>
</evidence>
<dbReference type="InterPro" id="IPR000595">
    <property type="entry name" value="cNMP-bd_dom"/>
</dbReference>
<evidence type="ECO:0000256" key="3">
    <source>
        <dbReference type="ARBA" id="ARBA00023015"/>
    </source>
</evidence>
<proteinExistence type="predicted"/>
<evidence type="ECO:0000259" key="9">
    <source>
        <dbReference type="PROSITE" id="PS51063"/>
    </source>
</evidence>
<dbReference type="GO" id="GO:0006355">
    <property type="term" value="P:regulation of DNA-templated transcription"/>
    <property type="evidence" value="ECO:0007669"/>
    <property type="project" value="InterPro"/>
</dbReference>
<feature type="domain" description="Response regulatory" evidence="8">
    <location>
        <begin position="5"/>
        <end position="121"/>
    </location>
</feature>
<evidence type="ECO:0000259" key="8">
    <source>
        <dbReference type="PROSITE" id="PS50110"/>
    </source>
</evidence>
<reference evidence="10 11" key="1">
    <citation type="submission" date="2019-02" db="EMBL/GenBank/DDBJ databases">
        <title>Arundinibacter roseus gen. nov., sp. nov., a new member of the family Cytophagaceae.</title>
        <authorList>
            <person name="Szuroczki S."/>
            <person name="Khayer B."/>
            <person name="Sproer C."/>
            <person name="Toumi M."/>
            <person name="Szabo A."/>
            <person name="Felfoldi T."/>
            <person name="Schumann P."/>
            <person name="Toth E."/>
        </authorList>
    </citation>
    <scope>NUCLEOTIDE SEQUENCE [LARGE SCALE GENOMIC DNA]</scope>
    <source>
        <strain evidence="10 11">DMA-k-7a</strain>
    </source>
</reference>
<dbReference type="InterPro" id="IPR039420">
    <property type="entry name" value="WalR-like"/>
</dbReference>
<dbReference type="CDD" id="cd00038">
    <property type="entry name" value="CAP_ED"/>
    <property type="match status" value="1"/>
</dbReference>
<keyword evidence="5" id="KW-0804">Transcription</keyword>
<evidence type="ECO:0000313" key="11">
    <source>
        <dbReference type="Proteomes" id="UP000295706"/>
    </source>
</evidence>
<evidence type="ECO:0000256" key="2">
    <source>
        <dbReference type="ARBA" id="ARBA00023012"/>
    </source>
</evidence>
<dbReference type="Pfam" id="PF00027">
    <property type="entry name" value="cNMP_binding"/>
    <property type="match status" value="1"/>
</dbReference>
<feature type="modified residue" description="4-aspartylphosphate" evidence="6">
    <location>
        <position position="54"/>
    </location>
</feature>
<dbReference type="InterPro" id="IPR001789">
    <property type="entry name" value="Sig_transdc_resp-reg_receiver"/>
</dbReference>
<keyword evidence="3" id="KW-0805">Transcription regulation</keyword>
<dbReference type="RefSeq" id="WP_132120996.1">
    <property type="nucleotide sequence ID" value="NZ_SMJU01000015.1"/>
</dbReference>
<dbReference type="InterPro" id="IPR036390">
    <property type="entry name" value="WH_DNA-bd_sf"/>
</dbReference>
<dbReference type="Proteomes" id="UP000295706">
    <property type="component" value="Unassembled WGS sequence"/>
</dbReference>
<dbReference type="GO" id="GO:0000976">
    <property type="term" value="F:transcription cis-regulatory region binding"/>
    <property type="evidence" value="ECO:0007669"/>
    <property type="project" value="TreeGrafter"/>
</dbReference>
<dbReference type="AlphaFoldDB" id="A0A4R4K1M4"/>
<dbReference type="Gene3D" id="3.40.50.2300">
    <property type="match status" value="1"/>
</dbReference>
<name>A0A4R4K1M4_9BACT</name>
<evidence type="ECO:0000259" key="7">
    <source>
        <dbReference type="PROSITE" id="PS50042"/>
    </source>
</evidence>
<evidence type="ECO:0000256" key="5">
    <source>
        <dbReference type="ARBA" id="ARBA00023163"/>
    </source>
</evidence>
<dbReference type="EMBL" id="SMJU01000015">
    <property type="protein sequence ID" value="TDB61128.1"/>
    <property type="molecule type" value="Genomic_DNA"/>
</dbReference>
<dbReference type="PRINTS" id="PR00034">
    <property type="entry name" value="HTHCRP"/>
</dbReference>
<dbReference type="SUPFAM" id="SSF51206">
    <property type="entry name" value="cAMP-binding domain-like"/>
    <property type="match status" value="1"/>
</dbReference>
<dbReference type="SUPFAM" id="SSF46785">
    <property type="entry name" value="Winged helix' DNA-binding domain"/>
    <property type="match status" value="1"/>
</dbReference>
<evidence type="ECO:0000313" key="10">
    <source>
        <dbReference type="EMBL" id="TDB61128.1"/>
    </source>
</evidence>
<accession>A0A4R4K1M4</accession>
<protein>
    <submittedName>
        <fullName evidence="10">Response regulator</fullName>
    </submittedName>
</protein>
<dbReference type="Pfam" id="PF13545">
    <property type="entry name" value="HTH_Crp_2"/>
    <property type="match status" value="1"/>
</dbReference>
<dbReference type="PANTHER" id="PTHR48111">
    <property type="entry name" value="REGULATOR OF RPOS"/>
    <property type="match status" value="1"/>
</dbReference>
<dbReference type="GO" id="GO:0032993">
    <property type="term" value="C:protein-DNA complex"/>
    <property type="evidence" value="ECO:0007669"/>
    <property type="project" value="TreeGrafter"/>
</dbReference>
<keyword evidence="1 6" id="KW-0597">Phosphoprotein</keyword>
<dbReference type="CDD" id="cd17574">
    <property type="entry name" value="REC_OmpR"/>
    <property type="match status" value="1"/>
</dbReference>